<dbReference type="AlphaFoldDB" id="A0A074YFA6"/>
<dbReference type="OMA" id="DENGGHM"/>
<dbReference type="Proteomes" id="UP000030641">
    <property type="component" value="Unassembled WGS sequence"/>
</dbReference>
<dbReference type="RefSeq" id="XP_013345137.1">
    <property type="nucleotide sequence ID" value="XM_013489683.1"/>
</dbReference>
<accession>A0A074YFA6</accession>
<dbReference type="STRING" id="1043005.A0A074YFA6"/>
<name>A0A074YFA6_AURSE</name>
<gene>
    <name evidence="3" type="ORF">AUEXF2481DRAFT_640991</name>
</gene>
<proteinExistence type="predicted"/>
<dbReference type="HOGENOM" id="CLU_552033_0_0_1"/>
<protein>
    <submittedName>
        <fullName evidence="3">Uncharacterized protein</fullName>
    </submittedName>
</protein>
<feature type="compositionally biased region" description="Basic and acidic residues" evidence="2">
    <location>
        <begin position="45"/>
        <end position="58"/>
    </location>
</feature>
<evidence type="ECO:0000256" key="1">
    <source>
        <dbReference type="SAM" id="Coils"/>
    </source>
</evidence>
<feature type="coiled-coil region" evidence="1">
    <location>
        <begin position="74"/>
        <end position="101"/>
    </location>
</feature>
<reference evidence="3 4" key="1">
    <citation type="journal article" date="2014" name="BMC Genomics">
        <title>Genome sequencing of four Aureobasidium pullulans varieties: biotechnological potential, stress tolerance, and description of new species.</title>
        <authorList>
            <person name="Gostin Ar C."/>
            <person name="Ohm R.A."/>
            <person name="Kogej T."/>
            <person name="Sonjak S."/>
            <person name="Turk M."/>
            <person name="Zajc J."/>
            <person name="Zalar P."/>
            <person name="Grube M."/>
            <person name="Sun H."/>
            <person name="Han J."/>
            <person name="Sharma A."/>
            <person name="Chiniquy J."/>
            <person name="Ngan C.Y."/>
            <person name="Lipzen A."/>
            <person name="Barry K."/>
            <person name="Grigoriev I.V."/>
            <person name="Gunde-Cimerman N."/>
        </authorList>
    </citation>
    <scope>NUCLEOTIDE SEQUENCE [LARGE SCALE GENOMIC DNA]</scope>
    <source>
        <strain evidence="3 4">EXF-2481</strain>
    </source>
</reference>
<evidence type="ECO:0000313" key="3">
    <source>
        <dbReference type="EMBL" id="KEQ96498.1"/>
    </source>
</evidence>
<dbReference type="InParanoid" id="A0A074YFA6"/>
<evidence type="ECO:0000256" key="2">
    <source>
        <dbReference type="SAM" id="MobiDB-lite"/>
    </source>
</evidence>
<feature type="region of interest" description="Disordered" evidence="2">
    <location>
        <begin position="17"/>
        <end position="66"/>
    </location>
</feature>
<organism evidence="3 4">
    <name type="scientific">Aureobasidium subglaciale (strain EXF-2481)</name>
    <name type="common">Aureobasidium pullulans var. subglaciale</name>
    <dbReference type="NCBI Taxonomy" id="1043005"/>
    <lineage>
        <taxon>Eukaryota</taxon>
        <taxon>Fungi</taxon>
        <taxon>Dikarya</taxon>
        <taxon>Ascomycota</taxon>
        <taxon>Pezizomycotina</taxon>
        <taxon>Dothideomycetes</taxon>
        <taxon>Dothideomycetidae</taxon>
        <taxon>Dothideales</taxon>
        <taxon>Saccotheciaceae</taxon>
        <taxon>Aureobasidium</taxon>
    </lineage>
</organism>
<dbReference type="EMBL" id="KL584756">
    <property type="protein sequence ID" value="KEQ96498.1"/>
    <property type="molecule type" value="Genomic_DNA"/>
</dbReference>
<feature type="compositionally biased region" description="Polar residues" evidence="2">
    <location>
        <begin position="21"/>
        <end position="42"/>
    </location>
</feature>
<keyword evidence="1" id="KW-0175">Coiled coil</keyword>
<evidence type="ECO:0000313" key="4">
    <source>
        <dbReference type="Proteomes" id="UP000030641"/>
    </source>
</evidence>
<keyword evidence="4" id="KW-1185">Reference proteome</keyword>
<dbReference type="GeneID" id="25369876"/>
<dbReference type="OrthoDB" id="5328813at2759"/>
<sequence length="526" mass="59711">MARPEAAKRRVSNLVGRFEQLAQSTPVQETYSGPLSPTSPQPVSHHGEKARLQHDRRSQSFSSMPTTSILSTRLEKEINRNAQLRQELEVLRRRCNQDDEILTTLTQRLEEGTELQASLHMQTSGLQTKVDRLADKLARRDKIQKAEYERRIVTVANERDMLASRLRMAEAGIERAQVAEAHTRSVNEKLRVAEKNAQIATSQVMVLQKQLLELKTNIAARPGTQTDVSDQEILDMMNKFNHLVQNWCVSSFRKVKIDARRMSCRFEKITALQDAKSLRKLYTTFDTSIKIFAFQATVMYLLMPIFDARFFGLPEELQGLESAAQAMICMFLIDLIYARPADNYIATCPTFNDWRKTTHNYLKQGNDDLEKRYQDSQAKAQAHLVEHVCKIMSALTGLTVVEEQGRTLSSVVKHAVSLSQVLGCQRATYRCFLPEADAEDDIEFDYTTMEDLMNEQEEDGLAKDIRCVVFPALQKTGGETGDNVRHPYSVKPARLTNPGQMNVMNVLMKAKVLCVEADSDQDDQKG</sequence>